<evidence type="ECO:0000259" key="3">
    <source>
        <dbReference type="Pfam" id="PF04548"/>
    </source>
</evidence>
<feature type="non-terminal residue" evidence="4">
    <location>
        <position position="336"/>
    </location>
</feature>
<dbReference type="InterPro" id="IPR045058">
    <property type="entry name" value="GIMA/IAN/Toc"/>
</dbReference>
<dbReference type="Proteomes" id="UP001153678">
    <property type="component" value="Unassembled WGS sequence"/>
</dbReference>
<protein>
    <submittedName>
        <fullName evidence="4">8921_t:CDS:1</fullName>
    </submittedName>
</protein>
<accession>A0A9W4WWR6</accession>
<organism evidence="4 5">
    <name type="scientific">Funneliformis geosporum</name>
    <dbReference type="NCBI Taxonomy" id="1117311"/>
    <lineage>
        <taxon>Eukaryota</taxon>
        <taxon>Fungi</taxon>
        <taxon>Fungi incertae sedis</taxon>
        <taxon>Mucoromycota</taxon>
        <taxon>Glomeromycotina</taxon>
        <taxon>Glomeromycetes</taxon>
        <taxon>Glomerales</taxon>
        <taxon>Glomeraceae</taxon>
        <taxon>Funneliformis</taxon>
    </lineage>
</organism>
<dbReference type="PANTHER" id="PTHR10903">
    <property type="entry name" value="GTPASE, IMAP FAMILY MEMBER-RELATED"/>
    <property type="match status" value="1"/>
</dbReference>
<dbReference type="PANTHER" id="PTHR10903:SF149">
    <property type="entry name" value="TRANSLOCASE OF CHLOROPLAST 33, CHLOROPLASTIC"/>
    <property type="match status" value="1"/>
</dbReference>
<evidence type="ECO:0000313" key="4">
    <source>
        <dbReference type="EMBL" id="CAI2184816.1"/>
    </source>
</evidence>
<dbReference type="AlphaFoldDB" id="A0A9W4WWR6"/>
<dbReference type="OrthoDB" id="8954335at2759"/>
<dbReference type="SUPFAM" id="SSF52540">
    <property type="entry name" value="P-loop containing nucleoside triphosphate hydrolases"/>
    <property type="match status" value="1"/>
</dbReference>
<dbReference type="GO" id="GO:0005525">
    <property type="term" value="F:GTP binding"/>
    <property type="evidence" value="ECO:0007669"/>
    <property type="project" value="UniProtKB-KW"/>
</dbReference>
<keyword evidence="1" id="KW-0547">Nucleotide-binding</keyword>
<name>A0A9W4WWR6_9GLOM</name>
<gene>
    <name evidence="4" type="ORF">FWILDA_LOCUS11765</name>
</gene>
<sequence>MREETSIILFGLTGQGKSSIANMLIKGDIKNDNSFNINDAVKGAGVQIQGYQNVNFIVYDTVGVGEPSTGTVPHMKAVKEIRNYFSKCEVPLNYIAFVKKKGRFTEEDRKMFNLFKEIFEGSENNFIIIITHSSKFWVDENIVDLRNNFGNYPIIPVDFPFEDPPEDDDDVIIHQRKRAQSDIYHKKDNSFKINNTVIGESLQTQLCETDKFIVYDTIGVGEPSTGAVPHKEAVKKIRNNFSKCETPLNYIAFVKKKSRFTEEDRKMFNLFKEIFEGGENNFIIIITHSGKFWVDENIVDLRNNFGDYPIIPVDFPFEDPPEDDDDVIIHQRKRAQ</sequence>
<evidence type="ECO:0000256" key="2">
    <source>
        <dbReference type="ARBA" id="ARBA00023134"/>
    </source>
</evidence>
<keyword evidence="2" id="KW-0342">GTP-binding</keyword>
<reference evidence="4" key="1">
    <citation type="submission" date="2022-08" db="EMBL/GenBank/DDBJ databases">
        <authorList>
            <person name="Kallberg Y."/>
            <person name="Tangrot J."/>
            <person name="Rosling A."/>
        </authorList>
    </citation>
    <scope>NUCLEOTIDE SEQUENCE</scope>
    <source>
        <strain evidence="4">Wild A</strain>
    </source>
</reference>
<dbReference type="Gene3D" id="3.40.50.300">
    <property type="entry name" value="P-loop containing nucleotide triphosphate hydrolases"/>
    <property type="match status" value="2"/>
</dbReference>
<dbReference type="Pfam" id="PF04548">
    <property type="entry name" value="AIG1"/>
    <property type="match status" value="1"/>
</dbReference>
<feature type="domain" description="AIG1-type G" evidence="3">
    <location>
        <begin position="6"/>
        <end position="135"/>
    </location>
</feature>
<dbReference type="InterPro" id="IPR027417">
    <property type="entry name" value="P-loop_NTPase"/>
</dbReference>
<proteinExistence type="predicted"/>
<dbReference type="EMBL" id="CAMKVN010003473">
    <property type="protein sequence ID" value="CAI2184816.1"/>
    <property type="molecule type" value="Genomic_DNA"/>
</dbReference>
<evidence type="ECO:0000313" key="5">
    <source>
        <dbReference type="Proteomes" id="UP001153678"/>
    </source>
</evidence>
<dbReference type="InterPro" id="IPR006703">
    <property type="entry name" value="G_AIG1"/>
</dbReference>
<evidence type="ECO:0000256" key="1">
    <source>
        <dbReference type="ARBA" id="ARBA00022741"/>
    </source>
</evidence>
<keyword evidence="5" id="KW-1185">Reference proteome</keyword>
<comment type="caution">
    <text evidence="4">The sequence shown here is derived from an EMBL/GenBank/DDBJ whole genome shotgun (WGS) entry which is preliminary data.</text>
</comment>